<dbReference type="InterPro" id="IPR005467">
    <property type="entry name" value="His_kinase_dom"/>
</dbReference>
<dbReference type="InterPro" id="IPR006189">
    <property type="entry name" value="CHASE_dom"/>
</dbReference>
<dbReference type="InterPro" id="IPR035965">
    <property type="entry name" value="PAS-like_dom_sf"/>
</dbReference>
<evidence type="ECO:0000259" key="13">
    <source>
        <dbReference type="PROSITE" id="PS50839"/>
    </source>
</evidence>
<dbReference type="SUPFAM" id="SSF47384">
    <property type="entry name" value="Homodimeric domain of signal transducing histidine kinase"/>
    <property type="match status" value="1"/>
</dbReference>
<evidence type="ECO:0000256" key="9">
    <source>
        <dbReference type="ARBA" id="ARBA00023136"/>
    </source>
</evidence>
<dbReference type="InterPro" id="IPR050351">
    <property type="entry name" value="BphY/WalK/GraS-like"/>
</dbReference>
<dbReference type="SMART" id="SM00388">
    <property type="entry name" value="HisKA"/>
    <property type="match status" value="1"/>
</dbReference>
<feature type="transmembrane region" description="Helical" evidence="10">
    <location>
        <begin position="12"/>
        <end position="33"/>
    </location>
</feature>
<dbReference type="PANTHER" id="PTHR42878:SF15">
    <property type="entry name" value="BACTERIOPHYTOCHROME"/>
    <property type="match status" value="1"/>
</dbReference>
<dbReference type="PROSITE" id="PS50839">
    <property type="entry name" value="CHASE"/>
    <property type="match status" value="1"/>
</dbReference>
<dbReference type="PANTHER" id="PTHR42878">
    <property type="entry name" value="TWO-COMPONENT HISTIDINE KINASE"/>
    <property type="match status" value="1"/>
</dbReference>
<dbReference type="EC" id="2.7.13.3" evidence="3"/>
<dbReference type="SMART" id="SM01079">
    <property type="entry name" value="CHASE"/>
    <property type="match status" value="1"/>
</dbReference>
<evidence type="ECO:0000259" key="11">
    <source>
        <dbReference type="PROSITE" id="PS50109"/>
    </source>
</evidence>
<dbReference type="InterPro" id="IPR036097">
    <property type="entry name" value="HisK_dim/P_sf"/>
</dbReference>
<gene>
    <name evidence="14" type="ORF">ACFPOE_10010</name>
</gene>
<reference evidence="15" key="1">
    <citation type="journal article" date="2019" name="Int. J. Syst. Evol. Microbiol.">
        <title>The Global Catalogue of Microorganisms (GCM) 10K type strain sequencing project: providing services to taxonomists for standard genome sequencing and annotation.</title>
        <authorList>
            <consortium name="The Broad Institute Genomics Platform"/>
            <consortium name="The Broad Institute Genome Sequencing Center for Infectious Disease"/>
            <person name="Wu L."/>
            <person name="Ma J."/>
        </authorList>
    </citation>
    <scope>NUCLEOTIDE SEQUENCE [LARGE SCALE GENOMIC DNA]</scope>
    <source>
        <strain evidence="15">CCUG 57401</strain>
    </source>
</reference>
<dbReference type="Gene3D" id="1.10.287.130">
    <property type="match status" value="1"/>
</dbReference>
<dbReference type="Proteomes" id="UP001596037">
    <property type="component" value="Unassembled WGS sequence"/>
</dbReference>
<dbReference type="SMART" id="SM00387">
    <property type="entry name" value="HATPase_c"/>
    <property type="match status" value="1"/>
</dbReference>
<accession>A0ABW0NBE0</accession>
<keyword evidence="15" id="KW-1185">Reference proteome</keyword>
<comment type="catalytic activity">
    <reaction evidence="1">
        <text>ATP + protein L-histidine = ADP + protein N-phospho-L-histidine.</text>
        <dbReference type="EC" id="2.7.13.3"/>
    </reaction>
</comment>
<evidence type="ECO:0000256" key="8">
    <source>
        <dbReference type="ARBA" id="ARBA00022989"/>
    </source>
</evidence>
<dbReference type="Gene3D" id="3.30.450.20">
    <property type="entry name" value="PAS domain"/>
    <property type="match status" value="1"/>
</dbReference>
<protein>
    <recommendedName>
        <fullName evidence="3">histidine kinase</fullName>
        <ecNumber evidence="3">2.7.13.3</ecNumber>
    </recommendedName>
</protein>
<dbReference type="SUPFAM" id="SSF55874">
    <property type="entry name" value="ATPase domain of HSP90 chaperone/DNA topoisomerase II/histidine kinase"/>
    <property type="match status" value="1"/>
</dbReference>
<keyword evidence="4" id="KW-0597">Phosphoprotein</keyword>
<dbReference type="PROSITE" id="PS50112">
    <property type="entry name" value="PAS"/>
    <property type="match status" value="1"/>
</dbReference>
<evidence type="ECO:0000256" key="1">
    <source>
        <dbReference type="ARBA" id="ARBA00000085"/>
    </source>
</evidence>
<dbReference type="CDD" id="cd00082">
    <property type="entry name" value="HisKA"/>
    <property type="match status" value="1"/>
</dbReference>
<comment type="caution">
    <text evidence="14">The sequence shown here is derived from an EMBL/GenBank/DDBJ whole genome shotgun (WGS) entry which is preliminary data.</text>
</comment>
<dbReference type="Gene3D" id="3.30.565.10">
    <property type="entry name" value="Histidine kinase-like ATPase, C-terminal domain"/>
    <property type="match status" value="1"/>
</dbReference>
<dbReference type="Pfam" id="PF03924">
    <property type="entry name" value="CHASE"/>
    <property type="match status" value="1"/>
</dbReference>
<evidence type="ECO:0000256" key="4">
    <source>
        <dbReference type="ARBA" id="ARBA00022553"/>
    </source>
</evidence>
<organism evidence="14 15">
    <name type="scientific">Caenimonas terrae</name>
    <dbReference type="NCBI Taxonomy" id="696074"/>
    <lineage>
        <taxon>Bacteria</taxon>
        <taxon>Pseudomonadati</taxon>
        <taxon>Pseudomonadota</taxon>
        <taxon>Betaproteobacteria</taxon>
        <taxon>Burkholderiales</taxon>
        <taxon>Comamonadaceae</taxon>
        <taxon>Caenimonas</taxon>
    </lineage>
</organism>
<keyword evidence="9 10" id="KW-0472">Membrane</keyword>
<dbReference type="NCBIfam" id="TIGR00229">
    <property type="entry name" value="sensory_box"/>
    <property type="match status" value="1"/>
</dbReference>
<evidence type="ECO:0000256" key="7">
    <source>
        <dbReference type="ARBA" id="ARBA00022777"/>
    </source>
</evidence>
<proteinExistence type="predicted"/>
<dbReference type="PROSITE" id="PS50109">
    <property type="entry name" value="HIS_KIN"/>
    <property type="match status" value="1"/>
</dbReference>
<dbReference type="InterPro" id="IPR013767">
    <property type="entry name" value="PAS_fold"/>
</dbReference>
<evidence type="ECO:0000313" key="15">
    <source>
        <dbReference type="Proteomes" id="UP001596037"/>
    </source>
</evidence>
<feature type="domain" description="Histidine kinase" evidence="11">
    <location>
        <begin position="490"/>
        <end position="705"/>
    </location>
</feature>
<evidence type="ECO:0000256" key="2">
    <source>
        <dbReference type="ARBA" id="ARBA00004370"/>
    </source>
</evidence>
<evidence type="ECO:0000256" key="10">
    <source>
        <dbReference type="SAM" id="Phobius"/>
    </source>
</evidence>
<dbReference type="Pfam" id="PF00512">
    <property type="entry name" value="HisKA"/>
    <property type="match status" value="1"/>
</dbReference>
<evidence type="ECO:0000259" key="12">
    <source>
        <dbReference type="PROSITE" id="PS50112"/>
    </source>
</evidence>
<feature type="domain" description="CHASE" evidence="13">
    <location>
        <begin position="76"/>
        <end position="242"/>
    </location>
</feature>
<sequence length="708" mass="76622">MNSSGGIRYFARFYAGAVLLAGSALAALTWYAVARGDSESRDREDEQRFAQLTYEVTSKVEQAYTMLRGVQGLFLASDNVTRADFHQYARALRVGEGAELQALQFARWVPQQERAAFEAAVRADASLQPGGYPEFRIVPPGERPFYVATEFNEPMQGNEAAFGFDTASGPVRAAVLEASRDTGEATASAPFTLVQTGKTGLVIRAPIYRRGATLRNVQDRRREYRGQVSVVFVADHLLGTALGHHLLPETEISLTDAGAVDGPAPGASGLLLLGRYGNLPARSPWREERTLAQVIAVHGRFWSIEMRSRPVDSLLHGKALTAGLLVLTLTLLVAGLLRRAIGQRDRAQARASAVLSATLTGIIAIDTAGLIRSANPAACSLFGHPEGELLGQPFSMLVPELARDGMPQVGTVRNVVGVTRDGQPLELAMSLGEVTGGGSPQLLASFHDISIEKRIQEQQRSFARELEGTVASRTADLTRVNQELEAFAYSVAHDLRAPVRHVHGFARVLELRHGAGMDDKARDYLGRIVAAAHGMGRLIDHLLAFSQLSHHELAVGPVDLNEVLRGCIDALAPELEGRAVEWRIGPLPVVQGDAALLAQVMSNLVGNAVKYSARSTPALIEVFSEDAGPDQDCIAIRDNGVGIDMQYVHRLFKVFSRLHHQDEFEGTGVGLANVRRIVERHGGKVWVESEPGAGACFRFTLPRRTGSV</sequence>
<comment type="subcellular location">
    <subcellularLocation>
        <location evidence="2">Membrane</location>
    </subcellularLocation>
</comment>
<evidence type="ECO:0000256" key="5">
    <source>
        <dbReference type="ARBA" id="ARBA00022679"/>
    </source>
</evidence>
<dbReference type="InterPro" id="IPR036890">
    <property type="entry name" value="HATPase_C_sf"/>
</dbReference>
<keyword evidence="8 10" id="KW-1133">Transmembrane helix</keyword>
<evidence type="ECO:0000313" key="14">
    <source>
        <dbReference type="EMBL" id="MFC5497865.1"/>
    </source>
</evidence>
<dbReference type="Pfam" id="PF02518">
    <property type="entry name" value="HATPase_c"/>
    <property type="match status" value="1"/>
</dbReference>
<dbReference type="SUPFAM" id="SSF55785">
    <property type="entry name" value="PYP-like sensor domain (PAS domain)"/>
    <property type="match status" value="1"/>
</dbReference>
<dbReference type="EMBL" id="JBHSMF010000006">
    <property type="protein sequence ID" value="MFC5497865.1"/>
    <property type="molecule type" value="Genomic_DNA"/>
</dbReference>
<feature type="transmembrane region" description="Helical" evidence="10">
    <location>
        <begin position="349"/>
        <end position="371"/>
    </location>
</feature>
<dbReference type="RefSeq" id="WP_376849937.1">
    <property type="nucleotide sequence ID" value="NZ_JBHSMF010000006.1"/>
</dbReference>
<dbReference type="SMART" id="SM00091">
    <property type="entry name" value="PAS"/>
    <property type="match status" value="1"/>
</dbReference>
<feature type="transmembrane region" description="Helical" evidence="10">
    <location>
        <begin position="319"/>
        <end position="337"/>
    </location>
</feature>
<evidence type="ECO:0000256" key="3">
    <source>
        <dbReference type="ARBA" id="ARBA00012438"/>
    </source>
</evidence>
<dbReference type="InterPro" id="IPR004358">
    <property type="entry name" value="Sig_transdc_His_kin-like_C"/>
</dbReference>
<evidence type="ECO:0000256" key="6">
    <source>
        <dbReference type="ARBA" id="ARBA00022692"/>
    </source>
</evidence>
<dbReference type="InterPro" id="IPR003594">
    <property type="entry name" value="HATPase_dom"/>
</dbReference>
<feature type="domain" description="PAS" evidence="12">
    <location>
        <begin position="347"/>
        <end position="400"/>
    </location>
</feature>
<keyword evidence="5" id="KW-0808">Transferase</keyword>
<keyword evidence="7" id="KW-0418">Kinase</keyword>
<dbReference type="Gene3D" id="3.30.450.350">
    <property type="entry name" value="CHASE domain"/>
    <property type="match status" value="1"/>
</dbReference>
<keyword evidence="6 10" id="KW-0812">Transmembrane</keyword>
<dbReference type="InterPro" id="IPR042240">
    <property type="entry name" value="CHASE_sf"/>
</dbReference>
<dbReference type="Pfam" id="PF00989">
    <property type="entry name" value="PAS"/>
    <property type="match status" value="1"/>
</dbReference>
<dbReference type="InterPro" id="IPR000014">
    <property type="entry name" value="PAS"/>
</dbReference>
<dbReference type="InterPro" id="IPR003661">
    <property type="entry name" value="HisK_dim/P_dom"/>
</dbReference>
<dbReference type="CDD" id="cd00130">
    <property type="entry name" value="PAS"/>
    <property type="match status" value="1"/>
</dbReference>
<dbReference type="PRINTS" id="PR00344">
    <property type="entry name" value="BCTRLSENSOR"/>
</dbReference>
<name>A0ABW0NBE0_9BURK</name>